<sequence>MYTLTSYKKTNEGSDSISDALVSFDLILMIMNFMKKHYLRYFLFFPLFSESFLNHLCHRLNPSKLSILTYNKTMDQEGTLMSFFLELQKNHSSTPVEKSIINYIINHPNEVIEMTMEDLARETYTSRSTISRFCKKNGYEGFNSLKMQLAIELNLFLKDEMSSSTSLLFEKGDNASSIIDNITSQDTYSIIETVRTNPVEHIEKLADKILNCRHVVFLGVQFSGIIAYDAHLRFSRLGIPCKYFNTECDILTYSYFADPQDVVIIFSYSGKTAVILEAADHIRGKGTFLASVTKNYNNELLEISDLHLYINSIDDPENNLSLSSRIAALCLVDMIYAVLVNKKSDNFYDKLMQTNKLYKKHFGN</sequence>
<evidence type="ECO:0000313" key="7">
    <source>
        <dbReference type="Proteomes" id="UP000005950"/>
    </source>
</evidence>
<dbReference type="eggNOG" id="COG1737">
    <property type="taxonomic scope" value="Bacteria"/>
</dbReference>
<reference evidence="6 7" key="2">
    <citation type="submission" date="2009-02" db="EMBL/GenBank/DDBJ databases">
        <title>Draft genome sequence of Holdemania filiformis DSM 12042.</title>
        <authorList>
            <person name="Sudarsanam P."/>
            <person name="Ley R."/>
            <person name="Guruge J."/>
            <person name="Turnbaugh P.J."/>
            <person name="Mahowald M."/>
            <person name="Liep D."/>
            <person name="Gordon J."/>
        </authorList>
    </citation>
    <scope>NUCLEOTIDE SEQUENCE [LARGE SCALE GENOMIC DNA]</scope>
    <source>
        <strain evidence="6 7">DSM 12042</strain>
    </source>
</reference>
<dbReference type="GO" id="GO:0003677">
    <property type="term" value="F:DNA binding"/>
    <property type="evidence" value="ECO:0007669"/>
    <property type="project" value="UniProtKB-KW"/>
</dbReference>
<proteinExistence type="predicted"/>
<dbReference type="PANTHER" id="PTHR30514:SF1">
    <property type="entry name" value="HTH-TYPE TRANSCRIPTIONAL REGULATOR HEXR-RELATED"/>
    <property type="match status" value="1"/>
</dbReference>
<dbReference type="Pfam" id="PF01380">
    <property type="entry name" value="SIS"/>
    <property type="match status" value="1"/>
</dbReference>
<dbReference type="InterPro" id="IPR046348">
    <property type="entry name" value="SIS_dom_sf"/>
</dbReference>
<gene>
    <name evidence="6" type="ORF">HOLDEFILI_02857</name>
</gene>
<evidence type="ECO:0000256" key="2">
    <source>
        <dbReference type="ARBA" id="ARBA00023125"/>
    </source>
</evidence>
<organism evidence="6 7">
    <name type="scientific">Holdemania filiformis DSM 12042</name>
    <dbReference type="NCBI Taxonomy" id="545696"/>
    <lineage>
        <taxon>Bacteria</taxon>
        <taxon>Bacillati</taxon>
        <taxon>Bacillota</taxon>
        <taxon>Erysipelotrichia</taxon>
        <taxon>Erysipelotrichales</taxon>
        <taxon>Erysipelotrichaceae</taxon>
        <taxon>Holdemania</taxon>
    </lineage>
</organism>
<accession>B9YAK0</accession>
<dbReference type="SUPFAM" id="SSF53697">
    <property type="entry name" value="SIS domain"/>
    <property type="match status" value="1"/>
</dbReference>
<evidence type="ECO:0000256" key="1">
    <source>
        <dbReference type="ARBA" id="ARBA00023015"/>
    </source>
</evidence>
<keyword evidence="1" id="KW-0805">Transcription regulation</keyword>
<feature type="domain" description="SIS" evidence="5">
    <location>
        <begin position="205"/>
        <end position="345"/>
    </location>
</feature>
<evidence type="ECO:0000256" key="3">
    <source>
        <dbReference type="ARBA" id="ARBA00023163"/>
    </source>
</evidence>
<dbReference type="InterPro" id="IPR035472">
    <property type="entry name" value="RpiR-like_SIS"/>
</dbReference>
<dbReference type="GO" id="GO:1901135">
    <property type="term" value="P:carbohydrate derivative metabolic process"/>
    <property type="evidence" value="ECO:0007669"/>
    <property type="project" value="InterPro"/>
</dbReference>
<dbReference type="GO" id="GO:0097367">
    <property type="term" value="F:carbohydrate derivative binding"/>
    <property type="evidence" value="ECO:0007669"/>
    <property type="project" value="InterPro"/>
</dbReference>
<comment type="caution">
    <text evidence="6">The sequence shown here is derived from an EMBL/GenBank/DDBJ whole genome shotgun (WGS) entry which is preliminary data.</text>
</comment>
<dbReference type="Gene3D" id="3.40.50.10490">
    <property type="entry name" value="Glucose-6-phosphate isomerase like protein, domain 1"/>
    <property type="match status" value="1"/>
</dbReference>
<dbReference type="STRING" id="545696.HOLDEFILI_02857"/>
<feature type="domain" description="HTH rpiR-type" evidence="4">
    <location>
        <begin position="80"/>
        <end position="156"/>
    </location>
</feature>
<reference evidence="6 7" key="1">
    <citation type="submission" date="2008-12" db="EMBL/GenBank/DDBJ databases">
        <authorList>
            <person name="Fulton L."/>
            <person name="Clifton S."/>
            <person name="Fulton B."/>
            <person name="Xu J."/>
            <person name="Minx P."/>
            <person name="Pepin K.H."/>
            <person name="Johnson M."/>
            <person name="Bhonagiri V."/>
            <person name="Nash W.E."/>
            <person name="Mardis E.R."/>
            <person name="Wilson R.K."/>
        </authorList>
    </citation>
    <scope>NUCLEOTIDE SEQUENCE [LARGE SCALE GENOMIC DNA]</scope>
    <source>
        <strain evidence="6 7">DSM 12042</strain>
    </source>
</reference>
<dbReference type="InterPro" id="IPR000281">
    <property type="entry name" value="HTH_RpiR"/>
</dbReference>
<name>B9YAK0_9FIRM</name>
<evidence type="ECO:0000259" key="5">
    <source>
        <dbReference type="PROSITE" id="PS51464"/>
    </source>
</evidence>
<dbReference type="InterPro" id="IPR009057">
    <property type="entry name" value="Homeodomain-like_sf"/>
</dbReference>
<dbReference type="SUPFAM" id="SSF46689">
    <property type="entry name" value="Homeodomain-like"/>
    <property type="match status" value="1"/>
</dbReference>
<dbReference type="HOGENOM" id="CLU_055769_2_1_9"/>
<protein>
    <submittedName>
        <fullName evidence="6">SIS domain protein</fullName>
    </submittedName>
</protein>
<dbReference type="Gene3D" id="1.10.10.10">
    <property type="entry name" value="Winged helix-like DNA-binding domain superfamily/Winged helix DNA-binding domain"/>
    <property type="match status" value="1"/>
</dbReference>
<dbReference type="GO" id="GO:0003700">
    <property type="term" value="F:DNA-binding transcription factor activity"/>
    <property type="evidence" value="ECO:0007669"/>
    <property type="project" value="InterPro"/>
</dbReference>
<dbReference type="OrthoDB" id="63027at2"/>
<dbReference type="Pfam" id="PF01418">
    <property type="entry name" value="HTH_6"/>
    <property type="match status" value="1"/>
</dbReference>
<dbReference type="InterPro" id="IPR001347">
    <property type="entry name" value="SIS_dom"/>
</dbReference>
<dbReference type="EMBL" id="ACCF01000181">
    <property type="protein sequence ID" value="EEF67034.1"/>
    <property type="molecule type" value="Genomic_DNA"/>
</dbReference>
<dbReference type="PROSITE" id="PS51464">
    <property type="entry name" value="SIS"/>
    <property type="match status" value="1"/>
</dbReference>
<dbReference type="Proteomes" id="UP000005950">
    <property type="component" value="Unassembled WGS sequence"/>
</dbReference>
<dbReference type="PANTHER" id="PTHR30514">
    <property type="entry name" value="GLUCOKINASE"/>
    <property type="match status" value="1"/>
</dbReference>
<dbReference type="AlphaFoldDB" id="B9YAK0"/>
<keyword evidence="3" id="KW-0804">Transcription</keyword>
<dbReference type="PROSITE" id="PS51071">
    <property type="entry name" value="HTH_RPIR"/>
    <property type="match status" value="1"/>
</dbReference>
<evidence type="ECO:0000259" key="4">
    <source>
        <dbReference type="PROSITE" id="PS51071"/>
    </source>
</evidence>
<evidence type="ECO:0000313" key="6">
    <source>
        <dbReference type="EMBL" id="EEF67034.1"/>
    </source>
</evidence>
<dbReference type="CDD" id="cd05013">
    <property type="entry name" value="SIS_RpiR"/>
    <property type="match status" value="1"/>
</dbReference>
<keyword evidence="2" id="KW-0238">DNA-binding</keyword>
<dbReference type="InterPro" id="IPR036388">
    <property type="entry name" value="WH-like_DNA-bd_sf"/>
</dbReference>
<dbReference type="InterPro" id="IPR047640">
    <property type="entry name" value="RpiR-like"/>
</dbReference>